<dbReference type="CDD" id="cd06225">
    <property type="entry name" value="HAMP"/>
    <property type="match status" value="1"/>
</dbReference>
<dbReference type="Gene3D" id="1.10.287.950">
    <property type="entry name" value="Methyl-accepting chemotaxis protein"/>
    <property type="match status" value="1"/>
</dbReference>
<feature type="domain" description="Methyl-accepting transducer" evidence="9">
    <location>
        <begin position="267"/>
        <end position="503"/>
    </location>
</feature>
<comment type="caution">
    <text evidence="11">The sequence shown here is derived from an EMBL/GenBank/DDBJ whole genome shotgun (WGS) entry which is preliminary data.</text>
</comment>
<dbReference type="Gene3D" id="6.10.340.10">
    <property type="match status" value="1"/>
</dbReference>
<protein>
    <submittedName>
        <fullName evidence="11">Chemotaxis protein</fullName>
    </submittedName>
</protein>
<reference evidence="11 12" key="1">
    <citation type="submission" date="2016-04" db="EMBL/GenBank/DDBJ databases">
        <title>Draft genome sequence of freshwater magnetotactic bacteria Magnetospirillum marisnigri SP-1 and Magnetospirillum moscoviense BB-1.</title>
        <authorList>
            <person name="Koziaeva V."/>
            <person name="Dziuba M.V."/>
            <person name="Ivanov T.M."/>
            <person name="Kuznetsov B."/>
            <person name="Grouzdev D.S."/>
        </authorList>
    </citation>
    <scope>NUCLEOTIDE SEQUENCE [LARGE SCALE GENOMIC DNA]</scope>
    <source>
        <strain evidence="11 12">BB-1</strain>
    </source>
</reference>
<dbReference type="InterPro" id="IPR003660">
    <property type="entry name" value="HAMP_dom"/>
</dbReference>
<dbReference type="GO" id="GO:0004888">
    <property type="term" value="F:transmembrane signaling receptor activity"/>
    <property type="evidence" value="ECO:0007669"/>
    <property type="project" value="InterPro"/>
</dbReference>
<dbReference type="InterPro" id="IPR004090">
    <property type="entry name" value="Chemotax_Me-accpt_rcpt"/>
</dbReference>
<dbReference type="PANTHER" id="PTHR32089:SF112">
    <property type="entry name" value="LYSOZYME-LIKE PROTEIN-RELATED"/>
    <property type="match status" value="1"/>
</dbReference>
<dbReference type="SMART" id="SM00283">
    <property type="entry name" value="MA"/>
    <property type="match status" value="1"/>
</dbReference>
<evidence type="ECO:0000256" key="2">
    <source>
        <dbReference type="ARBA" id="ARBA00022692"/>
    </source>
</evidence>
<accession>A0A178MZ41</accession>
<keyword evidence="12" id="KW-1185">Reference proteome</keyword>
<evidence type="ECO:0000256" key="6">
    <source>
        <dbReference type="ARBA" id="ARBA00029447"/>
    </source>
</evidence>
<evidence type="ECO:0000313" key="12">
    <source>
        <dbReference type="Proteomes" id="UP000078543"/>
    </source>
</evidence>
<proteinExistence type="inferred from homology"/>
<dbReference type="SUPFAM" id="SSF58104">
    <property type="entry name" value="Methyl-accepting chemotaxis protein (MCP) signaling domain"/>
    <property type="match status" value="1"/>
</dbReference>
<gene>
    <name evidence="11" type="ORF">A6A05_06410</name>
</gene>
<keyword evidence="4 8" id="KW-0472">Membrane</keyword>
<evidence type="ECO:0000256" key="8">
    <source>
        <dbReference type="SAM" id="Phobius"/>
    </source>
</evidence>
<evidence type="ECO:0000256" key="5">
    <source>
        <dbReference type="ARBA" id="ARBA00023224"/>
    </source>
</evidence>
<dbReference type="Proteomes" id="UP000078543">
    <property type="component" value="Unassembled WGS sequence"/>
</dbReference>
<dbReference type="OrthoDB" id="2489132at2"/>
<dbReference type="EMBL" id="LWQU01000032">
    <property type="protein sequence ID" value="OAN64511.1"/>
    <property type="molecule type" value="Genomic_DNA"/>
</dbReference>
<dbReference type="InterPro" id="IPR029095">
    <property type="entry name" value="NarX-like_N"/>
</dbReference>
<dbReference type="PANTHER" id="PTHR32089">
    <property type="entry name" value="METHYL-ACCEPTING CHEMOTAXIS PROTEIN MCPB"/>
    <property type="match status" value="1"/>
</dbReference>
<dbReference type="Pfam" id="PF00672">
    <property type="entry name" value="HAMP"/>
    <property type="match status" value="1"/>
</dbReference>
<organism evidence="11 12">
    <name type="scientific">Magnetospirillum moscoviense</name>
    <dbReference type="NCBI Taxonomy" id="1437059"/>
    <lineage>
        <taxon>Bacteria</taxon>
        <taxon>Pseudomonadati</taxon>
        <taxon>Pseudomonadota</taxon>
        <taxon>Alphaproteobacteria</taxon>
        <taxon>Rhodospirillales</taxon>
        <taxon>Rhodospirillaceae</taxon>
        <taxon>Magnetospirillum</taxon>
    </lineage>
</organism>
<sequence>MNSGNFSLWKTIRLRHKFVVVAVMFTGVLAGLIGLSAYSIGSQRDFGTVTDLAGRQRMLSQKYAKEVILAAQGIASDHEGTMRLMRESLAALTDGGSVLMNPESGLRVMVAGAQSSDTRARLTEQSALLRQLETEGGRYLALPGTDPRRIDKLKEVLAVQIQVLQSADQAVKQFGRDTDQHITESIIWQVIAGMVAAVGGIGISWLISHQMVDPLARCADAALEIAKGNLRIDPQKVTSGDELGQLQESFNEMLFSLREIAQQSRSVCDSLTLAAAQILTSTQEQAAGTKQQAAAVQEITTTVEEINLSSKQVAERSRQVAGTAEAVAVSGTAGLQAVHDASVGMEAIREQTETVAENIITLSERTQAVGEIIATVNDIAEQSNLVALNAAIEAADARESGRRFSVVANEIKNLADQAKEATGQVRGILEQTQKGINTSVMLTEEALKRVETGRERTDLSEQVIRQMAANIQDSVHAFQQIVGATNQQQIGLEQVTQALHEIRQASQQTATTTAHLERSSVELTKLGEQLARTLEKYRL</sequence>
<keyword evidence="2 8" id="KW-0812">Transmembrane</keyword>
<comment type="subcellular location">
    <subcellularLocation>
        <location evidence="1">Membrane</location>
        <topology evidence="1">Multi-pass membrane protein</topology>
    </subcellularLocation>
</comment>
<comment type="similarity">
    <text evidence="6">Belongs to the methyl-accepting chemotaxis (MCP) protein family.</text>
</comment>
<feature type="transmembrane region" description="Helical" evidence="8">
    <location>
        <begin position="186"/>
        <end position="207"/>
    </location>
</feature>
<dbReference type="STRING" id="1437059.A6A05_06410"/>
<dbReference type="InterPro" id="IPR004089">
    <property type="entry name" value="MCPsignal_dom"/>
</dbReference>
<evidence type="ECO:0000256" key="4">
    <source>
        <dbReference type="ARBA" id="ARBA00023136"/>
    </source>
</evidence>
<evidence type="ECO:0000256" key="1">
    <source>
        <dbReference type="ARBA" id="ARBA00004141"/>
    </source>
</evidence>
<dbReference type="PRINTS" id="PR00260">
    <property type="entry name" value="CHEMTRNSDUCR"/>
</dbReference>
<dbReference type="GO" id="GO:0016020">
    <property type="term" value="C:membrane"/>
    <property type="evidence" value="ECO:0007669"/>
    <property type="project" value="UniProtKB-SubCell"/>
</dbReference>
<evidence type="ECO:0000256" key="7">
    <source>
        <dbReference type="PROSITE-ProRule" id="PRU00284"/>
    </source>
</evidence>
<keyword evidence="5 7" id="KW-0807">Transducer</keyword>
<dbReference type="GO" id="GO:0006935">
    <property type="term" value="P:chemotaxis"/>
    <property type="evidence" value="ECO:0007669"/>
    <property type="project" value="InterPro"/>
</dbReference>
<dbReference type="AlphaFoldDB" id="A0A178MZ41"/>
<evidence type="ECO:0000256" key="3">
    <source>
        <dbReference type="ARBA" id="ARBA00022989"/>
    </source>
</evidence>
<dbReference type="SMART" id="SM00304">
    <property type="entry name" value="HAMP"/>
    <property type="match status" value="1"/>
</dbReference>
<dbReference type="GO" id="GO:0007165">
    <property type="term" value="P:signal transduction"/>
    <property type="evidence" value="ECO:0007669"/>
    <property type="project" value="UniProtKB-KW"/>
</dbReference>
<evidence type="ECO:0000259" key="10">
    <source>
        <dbReference type="PROSITE" id="PS50885"/>
    </source>
</evidence>
<dbReference type="Pfam" id="PF00015">
    <property type="entry name" value="MCPsignal"/>
    <property type="match status" value="1"/>
</dbReference>
<feature type="domain" description="HAMP" evidence="10">
    <location>
        <begin position="209"/>
        <end position="262"/>
    </location>
</feature>
<name>A0A178MZ41_9PROT</name>
<evidence type="ECO:0000259" key="9">
    <source>
        <dbReference type="PROSITE" id="PS50111"/>
    </source>
</evidence>
<keyword evidence="3 8" id="KW-1133">Transmembrane helix</keyword>
<feature type="transmembrane region" description="Helical" evidence="8">
    <location>
        <begin position="18"/>
        <end position="40"/>
    </location>
</feature>
<dbReference type="RefSeq" id="WP_068496977.1">
    <property type="nucleotide sequence ID" value="NZ_LWQU01000032.1"/>
</dbReference>
<dbReference type="PROSITE" id="PS50885">
    <property type="entry name" value="HAMP"/>
    <property type="match status" value="1"/>
</dbReference>
<dbReference type="Pfam" id="PF13675">
    <property type="entry name" value="PilJ"/>
    <property type="match status" value="1"/>
</dbReference>
<dbReference type="PROSITE" id="PS50111">
    <property type="entry name" value="CHEMOTAXIS_TRANSDUC_2"/>
    <property type="match status" value="1"/>
</dbReference>
<evidence type="ECO:0000313" key="11">
    <source>
        <dbReference type="EMBL" id="OAN64511.1"/>
    </source>
</evidence>